<dbReference type="PANTHER" id="PTHR21621">
    <property type="entry name" value="RIBOSOMAL PROTEIN S6 MODIFICATION PROTEIN"/>
    <property type="match status" value="1"/>
</dbReference>
<dbReference type="InterPro" id="IPR011761">
    <property type="entry name" value="ATP-grasp"/>
</dbReference>
<dbReference type="OrthoDB" id="9786585at2"/>
<feature type="domain" description="ATP-grasp" evidence="2">
    <location>
        <begin position="104"/>
        <end position="281"/>
    </location>
</feature>
<dbReference type="Pfam" id="PF08443">
    <property type="entry name" value="RimK"/>
    <property type="match status" value="1"/>
</dbReference>
<organism evidence="3 4">
    <name type="scientific">Oceanobacillus limi</name>
    <dbReference type="NCBI Taxonomy" id="930131"/>
    <lineage>
        <taxon>Bacteria</taxon>
        <taxon>Bacillati</taxon>
        <taxon>Bacillota</taxon>
        <taxon>Bacilli</taxon>
        <taxon>Bacillales</taxon>
        <taxon>Bacillaceae</taxon>
        <taxon>Oceanobacillus</taxon>
    </lineage>
</organism>
<evidence type="ECO:0000313" key="4">
    <source>
        <dbReference type="Proteomes" id="UP000198618"/>
    </source>
</evidence>
<accession>A0A1I0GIJ6</accession>
<gene>
    <name evidence="3" type="ORF">SAMN05216389_12149</name>
</gene>
<dbReference type="Gene3D" id="3.30.470.20">
    <property type="entry name" value="ATP-grasp fold, B domain"/>
    <property type="match status" value="1"/>
</dbReference>
<sequence length="290" mass="32918">MEYTGWLIYSEQDANENKSYINWFIQEASKQGLNLKLILREHLQIGIVNQNQKILLNNSPVKQPTFAIVRTVEPLLNAHLEELGVEVFNSSSVSRLSNHKGITHMEVHKLNIPMVDTYFYKKEGIPFSSPIPFPFVVKEVTGRGGKQVFFIKDQLEWQNCQEKLTNEFLIQSSSNVQLGKDIRVFVVGKEIIGSVLRESNSDFRANYKLGGSAKWYELSLEEVAMISKIINHFDFGMVGIDFLVGEDGTLIFNEIEDVVGSRTLSAVSNKNILESYVTFIKNKLSGNFNT</sequence>
<reference evidence="3 4" key="1">
    <citation type="submission" date="2016-10" db="EMBL/GenBank/DDBJ databases">
        <authorList>
            <person name="de Groot N.N."/>
        </authorList>
    </citation>
    <scope>NUCLEOTIDE SEQUENCE [LARGE SCALE GENOMIC DNA]</scope>
    <source>
        <strain evidence="3 4">IBRC-M 10780</strain>
    </source>
</reference>
<proteinExistence type="predicted"/>
<dbReference type="SUPFAM" id="SSF56059">
    <property type="entry name" value="Glutathione synthetase ATP-binding domain-like"/>
    <property type="match status" value="1"/>
</dbReference>
<dbReference type="GO" id="GO:0018169">
    <property type="term" value="F:ribosomal S6-glutamic acid ligase activity"/>
    <property type="evidence" value="ECO:0007669"/>
    <property type="project" value="TreeGrafter"/>
</dbReference>
<dbReference type="Proteomes" id="UP000198618">
    <property type="component" value="Unassembled WGS sequence"/>
</dbReference>
<dbReference type="GO" id="GO:0046872">
    <property type="term" value="F:metal ion binding"/>
    <property type="evidence" value="ECO:0007669"/>
    <property type="project" value="InterPro"/>
</dbReference>
<dbReference type="EMBL" id="FOHE01000021">
    <property type="protein sequence ID" value="SET69947.1"/>
    <property type="molecule type" value="Genomic_DNA"/>
</dbReference>
<dbReference type="PANTHER" id="PTHR21621:SF0">
    <property type="entry name" value="BETA-CITRYLGLUTAMATE SYNTHASE B-RELATED"/>
    <property type="match status" value="1"/>
</dbReference>
<dbReference type="STRING" id="930131.SAMN05216389_12149"/>
<keyword evidence="1" id="KW-0067">ATP-binding</keyword>
<evidence type="ECO:0000256" key="1">
    <source>
        <dbReference type="PROSITE-ProRule" id="PRU00409"/>
    </source>
</evidence>
<dbReference type="RefSeq" id="WP_090872103.1">
    <property type="nucleotide sequence ID" value="NZ_FOHE01000021.1"/>
</dbReference>
<dbReference type="InterPro" id="IPR013651">
    <property type="entry name" value="ATP-grasp_RimK-type"/>
</dbReference>
<dbReference type="GO" id="GO:0009432">
    <property type="term" value="P:SOS response"/>
    <property type="evidence" value="ECO:0007669"/>
    <property type="project" value="TreeGrafter"/>
</dbReference>
<name>A0A1I0GIJ6_9BACI</name>
<dbReference type="AlphaFoldDB" id="A0A1I0GIJ6"/>
<dbReference type="GO" id="GO:0005737">
    <property type="term" value="C:cytoplasm"/>
    <property type="evidence" value="ECO:0007669"/>
    <property type="project" value="TreeGrafter"/>
</dbReference>
<keyword evidence="1" id="KW-0547">Nucleotide-binding</keyword>
<protein>
    <submittedName>
        <fullName evidence="3">Gamma-F420-2:alpha-L-glutamate ligase</fullName>
    </submittedName>
</protein>
<dbReference type="Gene3D" id="3.40.50.20">
    <property type="match status" value="1"/>
</dbReference>
<evidence type="ECO:0000259" key="2">
    <source>
        <dbReference type="PROSITE" id="PS50975"/>
    </source>
</evidence>
<keyword evidence="3" id="KW-0436">Ligase</keyword>
<keyword evidence="4" id="KW-1185">Reference proteome</keyword>
<dbReference type="GO" id="GO:0005524">
    <property type="term" value="F:ATP binding"/>
    <property type="evidence" value="ECO:0007669"/>
    <property type="project" value="UniProtKB-UniRule"/>
</dbReference>
<evidence type="ECO:0000313" key="3">
    <source>
        <dbReference type="EMBL" id="SET69947.1"/>
    </source>
</evidence>
<dbReference type="PROSITE" id="PS50975">
    <property type="entry name" value="ATP_GRASP"/>
    <property type="match status" value="1"/>
</dbReference>